<evidence type="ECO:0000313" key="2">
    <source>
        <dbReference type="RefSeq" id="XP_052755615.1"/>
    </source>
</evidence>
<gene>
    <name evidence="2" type="primary">LOC113514012</name>
</gene>
<protein>
    <submittedName>
        <fullName evidence="2">Uncharacterized protein LOC113514012 isoform X1</fullName>
    </submittedName>
</protein>
<dbReference type="GeneID" id="113514012"/>
<keyword evidence="1" id="KW-1185">Reference proteome</keyword>
<dbReference type="RefSeq" id="XP_052755615.1">
    <property type="nucleotide sequence ID" value="XM_052899655.1"/>
</dbReference>
<proteinExistence type="predicted"/>
<dbReference type="Proteomes" id="UP001652740">
    <property type="component" value="Unplaced"/>
</dbReference>
<organism evidence="1 2">
    <name type="scientific">Galleria mellonella</name>
    <name type="common">Greater wax moth</name>
    <dbReference type="NCBI Taxonomy" id="7137"/>
    <lineage>
        <taxon>Eukaryota</taxon>
        <taxon>Metazoa</taxon>
        <taxon>Ecdysozoa</taxon>
        <taxon>Arthropoda</taxon>
        <taxon>Hexapoda</taxon>
        <taxon>Insecta</taxon>
        <taxon>Pterygota</taxon>
        <taxon>Neoptera</taxon>
        <taxon>Endopterygota</taxon>
        <taxon>Lepidoptera</taxon>
        <taxon>Glossata</taxon>
        <taxon>Ditrysia</taxon>
        <taxon>Pyraloidea</taxon>
        <taxon>Pyralidae</taxon>
        <taxon>Galleriinae</taxon>
        <taxon>Galleria</taxon>
    </lineage>
</organism>
<evidence type="ECO:0000313" key="1">
    <source>
        <dbReference type="Proteomes" id="UP001652740"/>
    </source>
</evidence>
<reference evidence="2" key="1">
    <citation type="submission" date="2025-08" db="UniProtKB">
        <authorList>
            <consortium name="RefSeq"/>
        </authorList>
    </citation>
    <scope>IDENTIFICATION</scope>
    <source>
        <tissue evidence="2">Whole larvae</tissue>
    </source>
</reference>
<name>A0ABM3MW85_GALME</name>
<accession>A0ABM3MW85</accession>
<sequence length="309" mass="34897">MESDETRNSNLQSLMAVPLQITGNATIMDEGIIDEGIIAETYPDIYENTTLVDEGITAIPCGISESATVMEENTKAAPFDLSENATIVEEGLRLCPLCQSEIKLFFINFNEKLLMCENTECEYPFGHEDLQFYKEDNEAQSEDVVSMKSKRTLESPSATCSVVSAAAWMEIDKLNRAYESEDSQFEIKVTDKIKHKRKREQVDDDRENEISKNIEDIKELSKELVNIDDKIKTTRINNAKWIKNLMNIQTISGMSLVKPEELNIWKKQQPALGLAELKIDIDRSNSNSISLVNIQIMNKTDGNEALANN</sequence>